<evidence type="ECO:0000259" key="1">
    <source>
        <dbReference type="PROSITE" id="PS50017"/>
    </source>
</evidence>
<dbReference type="EnsemblMetazoa" id="XM_019999584.1">
    <property type="protein sequence ID" value="XP_019855143.1"/>
    <property type="gene ID" value="LOC109584022"/>
</dbReference>
<keyword evidence="3" id="KW-1185">Reference proteome</keyword>
<sequence>MESPIQLRIDLSVKDLLTFLTQAVKNPVILNDKWKDLGEGLGLDQEALSGISSSRQPEEYLEGCLSLWYESKGERLAAPFTWEALLIALNKTGEAQMAIDIYFAVSGKGVDGIGESDFLKSLDEALKEGSVKTRWTKFAVSGPSGSGKTSSIKLLLGEEPVIEYLSTDVIEAAKIRAYNIMAENDSNRGRNIMWREISSLEDIVSNDSPEMDKLTEDIDGLKLSKEKASSRPSLNKIVHFIYAIDTGGQAAFLDIAPALMRHNSVTIVTHKLDEDLEDKVKFSYCLDHSEDRQHTYESSEHQITHRQLLESLIRPSHMTNKPQLDMIKAKHYPPDERSCFIILGTNFDKISNDVDKVKEKSTSLSATLKQFDSDRKISVCKYNVKQQGGASTASYIFPINAIDRGPDTLNIAKIVRRQVSKSYIEADIPKSWFSFHKRLVEGSQEPTKESMEANKNVVSLEECKRIGLELKMNMKEVEAALMYYHSLTVILYYPEIIPDVVFLKPQPLFKKLSQIVFASFSEAPAIFQDEFDIDLPGDAQHNLSTKGTFKKDLLDELEFLDEFEDLYTSADLINLMIKLLIIVKLPMSDHDPDEQYFLPSVLPICDPAVKAEEFKKHCHVSPLLIGWEKVIPQGFFCALILRLLQHKDFASESFLRDRSGGNEIKQYRNVVKLPCKSTKGGKVLLIDGINILQIHYNGDSKNCFELRKTLMEVIDFVDQEYSYNLGQLSCSFFSRHEECATVKSSLNEDMVLSCTRSGCDQAPYGIDQQCELPWIKQETPLAQQSATKDLELDPKVQSVLDKAPKLTHLQHIFLKYSEKYFIIGAALEVEADGSLIGTKIMLNDIFKKWKDSGKNVFWRTMLQVCKDFETELGRAKSDLLQFLVSPRAQEEYS</sequence>
<dbReference type="EnsemblMetazoa" id="Aqu2.1.25122_001">
    <property type="protein sequence ID" value="Aqu2.1.25122_001"/>
    <property type="gene ID" value="Aqu2.1.25122"/>
</dbReference>
<dbReference type="InterPro" id="IPR000488">
    <property type="entry name" value="Death_dom"/>
</dbReference>
<dbReference type="OrthoDB" id="6078042at2759"/>
<dbReference type="InterPro" id="IPR011029">
    <property type="entry name" value="DEATH-like_dom_sf"/>
</dbReference>
<name>A0A1X7UCD9_AMPQE</name>
<protein>
    <recommendedName>
        <fullName evidence="1">Death domain-containing protein</fullName>
    </recommendedName>
</protein>
<dbReference type="Gene3D" id="1.10.533.10">
    <property type="entry name" value="Death Domain, Fas"/>
    <property type="match status" value="1"/>
</dbReference>
<dbReference type="AlphaFoldDB" id="A0A1X7UCD9"/>
<accession>A0A1X7UCD9</accession>
<reference evidence="2" key="2">
    <citation type="submission" date="2017-05" db="UniProtKB">
        <authorList>
            <consortium name="EnsemblMetazoa"/>
        </authorList>
    </citation>
    <scope>IDENTIFICATION</scope>
</reference>
<reference evidence="3" key="1">
    <citation type="journal article" date="2010" name="Nature">
        <title>The Amphimedon queenslandica genome and the evolution of animal complexity.</title>
        <authorList>
            <person name="Srivastava M."/>
            <person name="Simakov O."/>
            <person name="Chapman J."/>
            <person name="Fahey B."/>
            <person name="Gauthier M.E."/>
            <person name="Mitros T."/>
            <person name="Richards G.S."/>
            <person name="Conaco C."/>
            <person name="Dacre M."/>
            <person name="Hellsten U."/>
            <person name="Larroux C."/>
            <person name="Putnam N.H."/>
            <person name="Stanke M."/>
            <person name="Adamska M."/>
            <person name="Darling A."/>
            <person name="Degnan S.M."/>
            <person name="Oakley T.H."/>
            <person name="Plachetzki D.C."/>
            <person name="Zhai Y."/>
            <person name="Adamski M."/>
            <person name="Calcino A."/>
            <person name="Cummins S.F."/>
            <person name="Goodstein D.M."/>
            <person name="Harris C."/>
            <person name="Jackson D.J."/>
            <person name="Leys S.P."/>
            <person name="Shu S."/>
            <person name="Woodcroft B.J."/>
            <person name="Vervoort M."/>
            <person name="Kosik K.S."/>
            <person name="Manning G."/>
            <person name="Degnan B.M."/>
            <person name="Rokhsar D.S."/>
        </authorList>
    </citation>
    <scope>NUCLEOTIDE SEQUENCE [LARGE SCALE GENOMIC DNA]</scope>
</reference>
<dbReference type="PROSITE" id="PS50017">
    <property type="entry name" value="DEATH_DOMAIN"/>
    <property type="match status" value="1"/>
</dbReference>
<gene>
    <name evidence="2" type="primary">109584022</name>
</gene>
<dbReference type="SUPFAM" id="SSF52540">
    <property type="entry name" value="P-loop containing nucleoside triphosphate hydrolases"/>
    <property type="match status" value="1"/>
</dbReference>
<proteinExistence type="predicted"/>
<organism evidence="2">
    <name type="scientific">Amphimedon queenslandica</name>
    <name type="common">Sponge</name>
    <dbReference type="NCBI Taxonomy" id="400682"/>
    <lineage>
        <taxon>Eukaryota</taxon>
        <taxon>Metazoa</taxon>
        <taxon>Porifera</taxon>
        <taxon>Demospongiae</taxon>
        <taxon>Heteroscleromorpha</taxon>
        <taxon>Haplosclerida</taxon>
        <taxon>Niphatidae</taxon>
        <taxon>Amphimedon</taxon>
    </lineage>
</organism>
<dbReference type="InParanoid" id="A0A1X7UCD9"/>
<dbReference type="GO" id="GO:0007165">
    <property type="term" value="P:signal transduction"/>
    <property type="evidence" value="ECO:0007669"/>
    <property type="project" value="InterPro"/>
</dbReference>
<dbReference type="InterPro" id="IPR027417">
    <property type="entry name" value="P-loop_NTPase"/>
</dbReference>
<evidence type="ECO:0000313" key="2">
    <source>
        <dbReference type="EnsemblMetazoa" id="Aqu2.1.25122_001"/>
    </source>
</evidence>
<feature type="domain" description="Death" evidence="1">
    <location>
        <begin position="33"/>
        <end position="105"/>
    </location>
</feature>
<evidence type="ECO:0000313" key="3">
    <source>
        <dbReference type="Proteomes" id="UP000007879"/>
    </source>
</evidence>
<dbReference type="KEGG" id="aqu:109584022"/>
<dbReference type="InterPro" id="IPR036388">
    <property type="entry name" value="WH-like_DNA-bd_sf"/>
</dbReference>
<dbReference type="Gene3D" id="3.40.50.300">
    <property type="entry name" value="P-loop containing nucleotide triphosphate hydrolases"/>
    <property type="match status" value="1"/>
</dbReference>
<dbReference type="Gene3D" id="1.10.10.10">
    <property type="entry name" value="Winged helix-like DNA-binding domain superfamily/Winged helix DNA-binding domain"/>
    <property type="match status" value="1"/>
</dbReference>
<dbReference type="Proteomes" id="UP000007879">
    <property type="component" value="Unassembled WGS sequence"/>
</dbReference>